<dbReference type="Gene3D" id="1.10.540.10">
    <property type="entry name" value="Acyl-CoA dehydrogenase/oxidase, N-terminal domain"/>
    <property type="match status" value="1"/>
</dbReference>
<keyword evidence="10" id="KW-1185">Reference proteome</keyword>
<dbReference type="InterPro" id="IPR013786">
    <property type="entry name" value="AcylCoA_DH/ox_N"/>
</dbReference>
<dbReference type="RefSeq" id="WP_142820121.1">
    <property type="nucleotide sequence ID" value="NZ_CP035503.1"/>
</dbReference>
<dbReference type="AlphaFoldDB" id="A0A515DE44"/>
<dbReference type="EMBL" id="CP035503">
    <property type="protein sequence ID" value="QDL38684.1"/>
    <property type="molecule type" value="Genomic_DNA"/>
</dbReference>
<dbReference type="Pfam" id="PF02771">
    <property type="entry name" value="Acyl-CoA_dh_N"/>
    <property type="match status" value="1"/>
</dbReference>
<keyword evidence="3" id="KW-0285">Flavoprotein</keyword>
<feature type="domain" description="Acyl-CoA dehydrogenase/oxidase C-terminal" evidence="6">
    <location>
        <begin position="235"/>
        <end position="383"/>
    </location>
</feature>
<dbReference type="GO" id="GO:0050660">
    <property type="term" value="F:flavin adenine dinucleotide binding"/>
    <property type="evidence" value="ECO:0007669"/>
    <property type="project" value="InterPro"/>
</dbReference>
<evidence type="ECO:0000256" key="5">
    <source>
        <dbReference type="ARBA" id="ARBA00023002"/>
    </source>
</evidence>
<dbReference type="Pfam" id="PF00441">
    <property type="entry name" value="Acyl-CoA_dh_1"/>
    <property type="match status" value="1"/>
</dbReference>
<feature type="domain" description="Acyl-CoA dehydrogenase/oxidase N-terminal" evidence="8">
    <location>
        <begin position="10"/>
        <end position="122"/>
    </location>
</feature>
<dbReference type="Gene3D" id="2.40.110.10">
    <property type="entry name" value="Butyryl-CoA Dehydrogenase, subunit A, domain 2"/>
    <property type="match status" value="1"/>
</dbReference>
<dbReference type="Gene3D" id="1.20.140.10">
    <property type="entry name" value="Butyryl-CoA Dehydrogenase, subunit A, domain 3"/>
    <property type="match status" value="1"/>
</dbReference>
<keyword evidence="5" id="KW-0560">Oxidoreductase</keyword>
<dbReference type="FunFam" id="1.20.140.10:FF:000001">
    <property type="entry name" value="Acyl-CoA dehydrogenase"/>
    <property type="match status" value="1"/>
</dbReference>
<dbReference type="InterPro" id="IPR037069">
    <property type="entry name" value="AcylCoA_DH/ox_N_sf"/>
</dbReference>
<evidence type="ECO:0000259" key="7">
    <source>
        <dbReference type="Pfam" id="PF02770"/>
    </source>
</evidence>
<dbReference type="SUPFAM" id="SSF56645">
    <property type="entry name" value="Acyl-CoA dehydrogenase NM domain-like"/>
    <property type="match status" value="1"/>
</dbReference>
<dbReference type="GO" id="GO:0003995">
    <property type="term" value="F:acyl-CoA dehydrogenase activity"/>
    <property type="evidence" value="ECO:0007669"/>
    <property type="project" value="TreeGrafter"/>
</dbReference>
<keyword evidence="4" id="KW-0274">FAD</keyword>
<organism evidence="9 10">
    <name type="scientific">Rhodoferax sediminis</name>
    <dbReference type="NCBI Taxonomy" id="2509614"/>
    <lineage>
        <taxon>Bacteria</taxon>
        <taxon>Pseudomonadati</taxon>
        <taxon>Pseudomonadota</taxon>
        <taxon>Betaproteobacteria</taxon>
        <taxon>Burkholderiales</taxon>
        <taxon>Comamonadaceae</taxon>
        <taxon>Rhodoferax</taxon>
    </lineage>
</organism>
<dbReference type="PANTHER" id="PTHR43884">
    <property type="entry name" value="ACYL-COA DEHYDROGENASE"/>
    <property type="match status" value="1"/>
</dbReference>
<dbReference type="InterPro" id="IPR006091">
    <property type="entry name" value="Acyl-CoA_Oxase/DH_mid-dom"/>
</dbReference>
<evidence type="ECO:0000256" key="2">
    <source>
        <dbReference type="ARBA" id="ARBA00009347"/>
    </source>
</evidence>
<evidence type="ECO:0000256" key="1">
    <source>
        <dbReference type="ARBA" id="ARBA00001974"/>
    </source>
</evidence>
<evidence type="ECO:0000256" key="4">
    <source>
        <dbReference type="ARBA" id="ARBA00022827"/>
    </source>
</evidence>
<evidence type="ECO:0000256" key="3">
    <source>
        <dbReference type="ARBA" id="ARBA00022630"/>
    </source>
</evidence>
<dbReference type="InterPro" id="IPR009075">
    <property type="entry name" value="AcylCo_DH/oxidase_C"/>
</dbReference>
<name>A0A515DE44_9BURK</name>
<comment type="similarity">
    <text evidence="2">Belongs to the acyl-CoA dehydrogenase family.</text>
</comment>
<dbReference type="InterPro" id="IPR046373">
    <property type="entry name" value="Acyl-CoA_Oxase/DH_mid-dom_sf"/>
</dbReference>
<dbReference type="KEGG" id="rhf:EUB48_16340"/>
<dbReference type="SUPFAM" id="SSF47203">
    <property type="entry name" value="Acyl-CoA dehydrogenase C-terminal domain-like"/>
    <property type="match status" value="1"/>
</dbReference>
<proteinExistence type="inferred from homology"/>
<protein>
    <submittedName>
        <fullName evidence="9">Acyl-CoA dehydrogenase</fullName>
    </submittedName>
</protein>
<feature type="domain" description="Acyl-CoA oxidase/dehydrogenase middle" evidence="7">
    <location>
        <begin position="127"/>
        <end position="219"/>
    </location>
</feature>
<comment type="cofactor">
    <cofactor evidence="1">
        <name>FAD</name>
        <dbReference type="ChEBI" id="CHEBI:57692"/>
    </cofactor>
</comment>
<evidence type="ECO:0000259" key="6">
    <source>
        <dbReference type="Pfam" id="PF00441"/>
    </source>
</evidence>
<dbReference type="Proteomes" id="UP000316798">
    <property type="component" value="Chromosome"/>
</dbReference>
<dbReference type="Pfam" id="PF02770">
    <property type="entry name" value="Acyl-CoA_dh_M"/>
    <property type="match status" value="1"/>
</dbReference>
<evidence type="ECO:0000313" key="10">
    <source>
        <dbReference type="Proteomes" id="UP000316798"/>
    </source>
</evidence>
<dbReference type="PANTHER" id="PTHR43884:SF12">
    <property type="entry name" value="ISOVALERYL-COA DEHYDROGENASE, MITOCHONDRIAL-RELATED"/>
    <property type="match status" value="1"/>
</dbReference>
<dbReference type="OrthoDB" id="9770681at2"/>
<evidence type="ECO:0000259" key="8">
    <source>
        <dbReference type="Pfam" id="PF02771"/>
    </source>
</evidence>
<evidence type="ECO:0000313" key="9">
    <source>
        <dbReference type="EMBL" id="QDL38684.1"/>
    </source>
</evidence>
<reference evidence="9 10" key="1">
    <citation type="submission" date="2019-01" db="EMBL/GenBank/DDBJ databases">
        <title>Genomic insights into a novel species Rhodoferax sp.</title>
        <authorList>
            <person name="Jin L."/>
        </authorList>
    </citation>
    <scope>NUCLEOTIDE SEQUENCE [LARGE SCALE GENOMIC DNA]</scope>
    <source>
        <strain evidence="9 10">CHu59-6-5</strain>
    </source>
</reference>
<sequence length="414" mass="45259">MDVSMFPELSPEIEAVRDMVNRFMEAEVKPVMDGYEKRREFPRDLVRKAGEAGLYGAVFPESVGGSNMGYLAAVVIQEEMVRNDVRFSSCNNQQGSTCPSAIYFGGTPEQITKYVPNLVAGKTIGMMSLTESGGGSDAEGNMKTFAQRDGDVYRITGQKMWASMANEADVGVLLAKTDRNAGAKGVTAFIVQPKKHPGWKATPIDCLGLSKSMRTNVVFLDDFVVPVEDRLGEEGEGFKIIMRTLQPGRVGVAAKALGVARRCFEEAVRYANERELRGQPIGRFQMIQSDIAEMACAIEASRGLVYKAALMMDASLPSNRIAAIAKFHASQTAKFCADKAMQIFGGYGLAEEYPVSYYRAYADMFFTGEGSANVQKIMIAEDALGYKMADRHHGKTGLRDIRKDDVAGELKSKA</sequence>
<gene>
    <name evidence="9" type="ORF">EUB48_16340</name>
</gene>
<dbReference type="InterPro" id="IPR009100">
    <property type="entry name" value="AcylCoA_DH/oxidase_NM_dom_sf"/>
</dbReference>
<dbReference type="InterPro" id="IPR036250">
    <property type="entry name" value="AcylCo_DH-like_C"/>
</dbReference>
<accession>A0A515DE44</accession>